<feature type="domain" description="Serine acetyltransferase N-terminal" evidence="7">
    <location>
        <begin position="231"/>
        <end position="336"/>
    </location>
</feature>
<accession>A0A699ZXA8</accession>
<dbReference type="Pfam" id="PF06426">
    <property type="entry name" value="SATase_N"/>
    <property type="match status" value="1"/>
</dbReference>
<dbReference type="InterPro" id="IPR001451">
    <property type="entry name" value="Hexapep"/>
</dbReference>
<dbReference type="EMBL" id="BLLF01002247">
    <property type="protein sequence ID" value="GFH23324.1"/>
    <property type="molecule type" value="Genomic_DNA"/>
</dbReference>
<protein>
    <recommendedName>
        <fullName evidence="3">serine O-acetyltransferase</fullName>
        <ecNumber evidence="3">2.3.1.30</ecNumber>
    </recommendedName>
</protein>
<dbReference type="InterPro" id="IPR011004">
    <property type="entry name" value="Trimer_LpxA-like_sf"/>
</dbReference>
<keyword evidence="5" id="KW-0808">Transferase</keyword>
<reference evidence="8 9" key="1">
    <citation type="submission" date="2020-02" db="EMBL/GenBank/DDBJ databases">
        <title>Draft genome sequence of Haematococcus lacustris strain NIES-144.</title>
        <authorList>
            <person name="Morimoto D."/>
            <person name="Nakagawa S."/>
            <person name="Yoshida T."/>
            <person name="Sawayama S."/>
        </authorList>
    </citation>
    <scope>NUCLEOTIDE SEQUENCE [LARGE SCALE GENOMIC DNA]</scope>
    <source>
        <strain evidence="8 9">NIES-144</strain>
    </source>
</reference>
<dbReference type="Gene3D" id="2.160.10.10">
    <property type="entry name" value="Hexapeptide repeat proteins"/>
    <property type="match status" value="1"/>
</dbReference>
<comment type="caution">
    <text evidence="8">The sequence shown here is derived from an EMBL/GenBank/DDBJ whole genome shotgun (WGS) entry which is preliminary data.</text>
</comment>
<dbReference type="InterPro" id="IPR018357">
    <property type="entry name" value="Hexapep_transf_CS"/>
</dbReference>
<dbReference type="InterPro" id="IPR042122">
    <property type="entry name" value="Ser_AcTrfase_N_sf"/>
</dbReference>
<dbReference type="PANTHER" id="PTHR42811">
    <property type="entry name" value="SERINE ACETYLTRANSFERASE"/>
    <property type="match status" value="1"/>
</dbReference>
<dbReference type="InterPro" id="IPR053376">
    <property type="entry name" value="Serine_acetyltransferase"/>
</dbReference>
<dbReference type="SMART" id="SM00971">
    <property type="entry name" value="SATase_N"/>
    <property type="match status" value="1"/>
</dbReference>
<proteinExistence type="inferred from homology"/>
<dbReference type="InterPro" id="IPR045304">
    <property type="entry name" value="LbH_SAT"/>
</dbReference>
<dbReference type="GO" id="GO:0005737">
    <property type="term" value="C:cytoplasm"/>
    <property type="evidence" value="ECO:0007669"/>
    <property type="project" value="InterPro"/>
</dbReference>
<dbReference type="InterPro" id="IPR010493">
    <property type="entry name" value="Ser_AcTrfase_N"/>
</dbReference>
<gene>
    <name evidence="8" type="ORF">HaLaN_20921</name>
</gene>
<evidence type="ECO:0000256" key="2">
    <source>
        <dbReference type="ARBA" id="ARBA00007274"/>
    </source>
</evidence>
<dbReference type="AlphaFoldDB" id="A0A699ZXA8"/>
<comment type="similarity">
    <text evidence="2">Belongs to the transferase hexapeptide repeat family.</text>
</comment>
<evidence type="ECO:0000313" key="9">
    <source>
        <dbReference type="Proteomes" id="UP000485058"/>
    </source>
</evidence>
<sequence length="491" mass="52417">MAQEITFLLISAQMKPPIDAMGCLWPDECAASPNGCEIIIVKATASVPTAHFSQPSGVCASRLLLARALPYSIALTHTHPLCEGFGILFSWVVLLLLARPAGGMRMGTLLEAQPSTSGRAMSSLLRFGGKGAAPRRCVAPGWAPLRTMAPDKSHLMSRMDQLLLLSSASGSPDDDSLVLSRMSSPEPGVYNGHLQHLQRSLPPLEQPHDNEVYNPSAGWVARKHHLNKQQLWNRIVAEARLDAASEPALATFLHSVLLSHSSLEVAMSFLLANKLADDKLLGSVQVMSLFQEAYAADHSLIKAAMADLNAVLDRDPACSKFSQCLLYFKGFQAIQCYRVTHWLWRTGRKPLAHAIQSKISEIFAVDIHPAAELGRGVMLDHATGIVIGETAVVGDNVSMLHHVSLGGSGTGTGTRHPHVGHGVLLGAGVTVLGPVTVGAGSKVGAGSVVVTSLPAHCVAVGVPANIVKRNINKEPVREMDQCTDFIPDYVI</sequence>
<keyword evidence="4" id="KW-0028">Amino-acid biosynthesis</keyword>
<dbReference type="GO" id="GO:0006535">
    <property type="term" value="P:cysteine biosynthetic process from serine"/>
    <property type="evidence" value="ECO:0007669"/>
    <property type="project" value="InterPro"/>
</dbReference>
<evidence type="ECO:0000259" key="7">
    <source>
        <dbReference type="SMART" id="SM00971"/>
    </source>
</evidence>
<dbReference type="Proteomes" id="UP000485058">
    <property type="component" value="Unassembled WGS sequence"/>
</dbReference>
<dbReference type="NCBIfam" id="NF041874">
    <property type="entry name" value="EPS_EpsC"/>
    <property type="match status" value="1"/>
</dbReference>
<dbReference type="EC" id="2.3.1.30" evidence="3"/>
<evidence type="ECO:0000256" key="5">
    <source>
        <dbReference type="ARBA" id="ARBA00022679"/>
    </source>
</evidence>
<dbReference type="PROSITE" id="PS00101">
    <property type="entry name" value="HEXAPEP_TRANSFERASES"/>
    <property type="match status" value="1"/>
</dbReference>
<comment type="pathway">
    <text evidence="1">Amino-acid biosynthesis; L-cysteine biosynthesis; L-cysteine from L-serine: step 1/2.</text>
</comment>
<keyword evidence="6" id="KW-0012">Acyltransferase</keyword>
<dbReference type="SUPFAM" id="SSF51161">
    <property type="entry name" value="Trimeric LpxA-like enzymes"/>
    <property type="match status" value="1"/>
</dbReference>
<dbReference type="UniPathway" id="UPA00136">
    <property type="reaction ID" value="UER00199"/>
</dbReference>
<keyword evidence="9" id="KW-1185">Reference proteome</keyword>
<dbReference type="Gene3D" id="1.10.3130.10">
    <property type="entry name" value="serine acetyltransferase, domain 1"/>
    <property type="match status" value="1"/>
</dbReference>
<name>A0A699ZXA8_HAELA</name>
<evidence type="ECO:0000256" key="4">
    <source>
        <dbReference type="ARBA" id="ARBA00022605"/>
    </source>
</evidence>
<evidence type="ECO:0000256" key="3">
    <source>
        <dbReference type="ARBA" id="ARBA00013266"/>
    </source>
</evidence>
<dbReference type="CDD" id="cd03354">
    <property type="entry name" value="LbH_SAT"/>
    <property type="match status" value="1"/>
</dbReference>
<evidence type="ECO:0000256" key="1">
    <source>
        <dbReference type="ARBA" id="ARBA00004876"/>
    </source>
</evidence>
<dbReference type="FunFam" id="2.160.10.10:FF:000002">
    <property type="entry name" value="Serine acetyltransferase"/>
    <property type="match status" value="1"/>
</dbReference>
<dbReference type="GO" id="GO:0009001">
    <property type="term" value="F:serine O-acetyltransferase activity"/>
    <property type="evidence" value="ECO:0007669"/>
    <property type="project" value="UniProtKB-EC"/>
</dbReference>
<evidence type="ECO:0000313" key="8">
    <source>
        <dbReference type="EMBL" id="GFH23324.1"/>
    </source>
</evidence>
<organism evidence="8 9">
    <name type="scientific">Haematococcus lacustris</name>
    <name type="common">Green alga</name>
    <name type="synonym">Haematococcus pluvialis</name>
    <dbReference type="NCBI Taxonomy" id="44745"/>
    <lineage>
        <taxon>Eukaryota</taxon>
        <taxon>Viridiplantae</taxon>
        <taxon>Chlorophyta</taxon>
        <taxon>core chlorophytes</taxon>
        <taxon>Chlorophyceae</taxon>
        <taxon>CS clade</taxon>
        <taxon>Chlamydomonadales</taxon>
        <taxon>Haematococcaceae</taxon>
        <taxon>Haematococcus</taxon>
    </lineage>
</organism>
<dbReference type="Pfam" id="PF00132">
    <property type="entry name" value="Hexapep"/>
    <property type="match status" value="1"/>
</dbReference>
<evidence type="ECO:0000256" key="6">
    <source>
        <dbReference type="ARBA" id="ARBA00023315"/>
    </source>
</evidence>